<dbReference type="PANTHER" id="PTHR43708">
    <property type="entry name" value="CONSERVED EXPRESSED OXIDOREDUCTASE (EUROFUNG)"/>
    <property type="match status" value="1"/>
</dbReference>
<dbReference type="RefSeq" id="WP_172207586.1">
    <property type="nucleotide sequence ID" value="NZ_BLLI01000006.1"/>
</dbReference>
<comment type="caution">
    <text evidence="2">The sequence shown here is derived from an EMBL/GenBank/DDBJ whole genome shotgun (WGS) entry which is preliminary data.</text>
</comment>
<gene>
    <name evidence="2" type="primary">ysjB</name>
    <name evidence="2" type="ORF">Hs30E_04040</name>
</gene>
<organism evidence="2 3">
    <name type="scientific">Pseudolactococcus hodotermopsidis</name>
    <dbReference type="NCBI Taxonomy" id="2709157"/>
    <lineage>
        <taxon>Bacteria</taxon>
        <taxon>Bacillati</taxon>
        <taxon>Bacillota</taxon>
        <taxon>Bacilli</taxon>
        <taxon>Lactobacillales</taxon>
        <taxon>Streptococcaceae</taxon>
        <taxon>Pseudolactococcus</taxon>
    </lineage>
</organism>
<dbReference type="SUPFAM" id="SSF55347">
    <property type="entry name" value="Glyceraldehyde-3-phosphate dehydrogenase-like, C-terminal domain"/>
    <property type="match status" value="1"/>
</dbReference>
<dbReference type="GO" id="GO:0000166">
    <property type="term" value="F:nucleotide binding"/>
    <property type="evidence" value="ECO:0007669"/>
    <property type="project" value="InterPro"/>
</dbReference>
<reference evidence="2 3" key="1">
    <citation type="submission" date="2020-02" db="EMBL/GenBank/DDBJ databases">
        <title>Draft genome sequence of Lactococcus sp. Hs30E4-3.</title>
        <authorList>
            <person name="Noda S."/>
            <person name="Yuki M."/>
            <person name="Ohkuma M."/>
        </authorList>
    </citation>
    <scope>NUCLEOTIDE SEQUENCE [LARGE SCALE GENOMIC DNA]</scope>
    <source>
        <strain evidence="2 3">Hs30E4-3</strain>
    </source>
</reference>
<dbReference type="PANTHER" id="PTHR43708:SF4">
    <property type="entry name" value="OXIDOREDUCTASE YCEM-RELATED"/>
    <property type="match status" value="1"/>
</dbReference>
<dbReference type="InterPro" id="IPR036291">
    <property type="entry name" value="NAD(P)-bd_dom_sf"/>
</dbReference>
<feature type="domain" description="Gfo/Idh/MocA-like oxidoreductase N-terminal" evidence="1">
    <location>
        <begin position="1"/>
        <end position="118"/>
    </location>
</feature>
<dbReference type="AlphaFoldDB" id="A0A6A0BB14"/>
<dbReference type="InterPro" id="IPR051317">
    <property type="entry name" value="Gfo/Idh/MocA_oxidoreduct"/>
</dbReference>
<dbReference type="Gene3D" id="3.30.360.10">
    <property type="entry name" value="Dihydrodipicolinate Reductase, domain 2"/>
    <property type="match status" value="1"/>
</dbReference>
<evidence type="ECO:0000259" key="1">
    <source>
        <dbReference type="Pfam" id="PF01408"/>
    </source>
</evidence>
<sequence length="302" mass="34532">MKIGIIGAGNIALKAYVPTYSTLQDVHDFVIYSRDRTKAINLQEKYNFLGVTTELSELYASDIVFIHAATPAHFELAHDFLSNGVHVFMDKPISEDFSEVLALQNLAKEKNLLFIIGFNRRFAPRVTELKAISQKNIITVTKNRINETFDLTYGLYDLFIHPLDTLIYLLDDEIIDYQVFLRSDNARLRQIVIVIETVTETGIARLNAKSGANTETITVESETATYHLLNLTDYQIDRPTGKQVISFKDWDTTLYKRGFEPMVKAVLTELERFDGTNREEIMQKLKQTDVVRSHEMIAEILA</sequence>
<dbReference type="EMBL" id="BLLI01000006">
    <property type="protein sequence ID" value="GFH41853.1"/>
    <property type="molecule type" value="Genomic_DNA"/>
</dbReference>
<dbReference type="Pfam" id="PF01408">
    <property type="entry name" value="GFO_IDH_MocA"/>
    <property type="match status" value="1"/>
</dbReference>
<dbReference type="InterPro" id="IPR000683">
    <property type="entry name" value="Gfo/Idh/MocA-like_OxRdtase_N"/>
</dbReference>
<dbReference type="Gene3D" id="3.40.50.720">
    <property type="entry name" value="NAD(P)-binding Rossmann-like Domain"/>
    <property type="match status" value="1"/>
</dbReference>
<keyword evidence="3" id="KW-1185">Reference proteome</keyword>
<dbReference type="Proteomes" id="UP000480303">
    <property type="component" value="Unassembled WGS sequence"/>
</dbReference>
<accession>A0A6A0BB14</accession>
<evidence type="ECO:0000313" key="2">
    <source>
        <dbReference type="EMBL" id="GFH41853.1"/>
    </source>
</evidence>
<protein>
    <submittedName>
        <fullName evidence="2">Oxidoreductase</fullName>
    </submittedName>
</protein>
<name>A0A6A0BB14_9LACT</name>
<dbReference type="SUPFAM" id="SSF51735">
    <property type="entry name" value="NAD(P)-binding Rossmann-fold domains"/>
    <property type="match status" value="1"/>
</dbReference>
<evidence type="ECO:0000313" key="3">
    <source>
        <dbReference type="Proteomes" id="UP000480303"/>
    </source>
</evidence>
<proteinExistence type="predicted"/>